<evidence type="ECO:0000256" key="1">
    <source>
        <dbReference type="SAM" id="MobiDB-lite"/>
    </source>
</evidence>
<comment type="caution">
    <text evidence="2">The sequence shown here is derived from an EMBL/GenBank/DDBJ whole genome shotgun (WGS) entry which is preliminary data.</text>
</comment>
<evidence type="ECO:0000313" key="2">
    <source>
        <dbReference type="EMBL" id="CAK1554298.1"/>
    </source>
</evidence>
<accession>A0AAV1JZS5</accession>
<name>A0AAV1JZS5_9NEOP</name>
<evidence type="ECO:0000313" key="3">
    <source>
        <dbReference type="Proteomes" id="UP001497472"/>
    </source>
</evidence>
<dbReference type="AlphaFoldDB" id="A0AAV1JZS5"/>
<dbReference type="Proteomes" id="UP001497472">
    <property type="component" value="Unassembled WGS sequence"/>
</dbReference>
<feature type="compositionally biased region" description="Basic and acidic residues" evidence="1">
    <location>
        <begin position="61"/>
        <end position="80"/>
    </location>
</feature>
<dbReference type="EMBL" id="CAVLEF010000277">
    <property type="protein sequence ID" value="CAK1554298.1"/>
    <property type="molecule type" value="Genomic_DNA"/>
</dbReference>
<proteinExistence type="predicted"/>
<protein>
    <submittedName>
        <fullName evidence="2">Uncharacterized protein</fullName>
    </submittedName>
</protein>
<reference evidence="2 3" key="1">
    <citation type="submission" date="2023-11" db="EMBL/GenBank/DDBJ databases">
        <authorList>
            <person name="Okamura Y."/>
        </authorList>
    </citation>
    <scope>NUCLEOTIDE SEQUENCE [LARGE SCALE GENOMIC DNA]</scope>
</reference>
<feature type="region of interest" description="Disordered" evidence="1">
    <location>
        <begin position="57"/>
        <end position="80"/>
    </location>
</feature>
<sequence length="165" mass="18413">MRLVESQTNDKKIHLEDNQGLLGGNSCSCECTADAAKVPKESTKSIRKGSSCEHTLVTRPDIPERQNPAEETGDRCERQEAHKSPILKVNHCNCRQNTEKESQKTVLTDQCNCEHTCRRCCSDYTCDGVKVIFAPAMMTSLFNPVPGLPYILKPQVKICDKVCNL</sequence>
<organism evidence="2 3">
    <name type="scientific">Leptosia nina</name>
    <dbReference type="NCBI Taxonomy" id="320188"/>
    <lineage>
        <taxon>Eukaryota</taxon>
        <taxon>Metazoa</taxon>
        <taxon>Ecdysozoa</taxon>
        <taxon>Arthropoda</taxon>
        <taxon>Hexapoda</taxon>
        <taxon>Insecta</taxon>
        <taxon>Pterygota</taxon>
        <taxon>Neoptera</taxon>
        <taxon>Endopterygota</taxon>
        <taxon>Lepidoptera</taxon>
        <taxon>Glossata</taxon>
        <taxon>Ditrysia</taxon>
        <taxon>Papilionoidea</taxon>
        <taxon>Pieridae</taxon>
        <taxon>Pierinae</taxon>
        <taxon>Leptosia</taxon>
    </lineage>
</organism>
<keyword evidence="3" id="KW-1185">Reference proteome</keyword>
<gene>
    <name evidence="2" type="ORF">LNINA_LOCUS13221</name>
</gene>